<keyword evidence="3" id="KW-1185">Reference proteome</keyword>
<comment type="caution">
    <text evidence="2">The sequence shown here is derived from an EMBL/GenBank/DDBJ whole genome shotgun (WGS) entry which is preliminary data.</text>
</comment>
<feature type="transmembrane region" description="Helical" evidence="1">
    <location>
        <begin position="105"/>
        <end position="123"/>
    </location>
</feature>
<evidence type="ECO:0000313" key="2">
    <source>
        <dbReference type="EMBL" id="KAJ6258791.1"/>
    </source>
</evidence>
<gene>
    <name evidence="2" type="ORF">Dda_6845</name>
</gene>
<keyword evidence="1" id="KW-1133">Transmembrane helix</keyword>
<proteinExistence type="predicted"/>
<evidence type="ECO:0000313" key="3">
    <source>
        <dbReference type="Proteomes" id="UP001221413"/>
    </source>
</evidence>
<reference evidence="2" key="1">
    <citation type="submission" date="2023-01" db="EMBL/GenBank/DDBJ databases">
        <title>The chitinases involved in constricting ring structure development in the nematode-trapping fungus Drechslerella dactyloides.</title>
        <authorList>
            <person name="Wang R."/>
            <person name="Zhang L."/>
            <person name="Tang P."/>
            <person name="Li S."/>
            <person name="Liang L."/>
        </authorList>
    </citation>
    <scope>NUCLEOTIDE SEQUENCE</scope>
    <source>
        <strain evidence="2">YMF1.00031</strain>
    </source>
</reference>
<feature type="transmembrane region" description="Helical" evidence="1">
    <location>
        <begin position="226"/>
        <end position="247"/>
    </location>
</feature>
<dbReference type="AlphaFoldDB" id="A0AAD6NGJ6"/>
<keyword evidence="1" id="KW-0812">Transmembrane</keyword>
<feature type="transmembrane region" description="Helical" evidence="1">
    <location>
        <begin position="129"/>
        <end position="149"/>
    </location>
</feature>
<organism evidence="2 3">
    <name type="scientific">Drechslerella dactyloides</name>
    <name type="common">Nematode-trapping fungus</name>
    <name type="synonym">Arthrobotrys dactyloides</name>
    <dbReference type="NCBI Taxonomy" id="74499"/>
    <lineage>
        <taxon>Eukaryota</taxon>
        <taxon>Fungi</taxon>
        <taxon>Dikarya</taxon>
        <taxon>Ascomycota</taxon>
        <taxon>Pezizomycotina</taxon>
        <taxon>Orbiliomycetes</taxon>
        <taxon>Orbiliales</taxon>
        <taxon>Orbiliaceae</taxon>
        <taxon>Drechslerella</taxon>
    </lineage>
</organism>
<feature type="transmembrane region" description="Helical" evidence="1">
    <location>
        <begin position="20"/>
        <end position="40"/>
    </location>
</feature>
<keyword evidence="1" id="KW-0472">Membrane</keyword>
<accession>A0AAD6NGJ6</accession>
<feature type="transmembrane region" description="Helical" evidence="1">
    <location>
        <begin position="286"/>
        <end position="306"/>
    </location>
</feature>
<name>A0AAD6NGJ6_DREDA</name>
<sequence length="309" mass="35382">MNPTPPPRVKVKKPITSQVFRLLVLLVTLPYHRFFLYNTLRPTEIIERFAPHGTEDGSPQREKICDLLKNWRARKKGELEFISIAVCIYSGFHFRELHADLMPNLKGVAVTAIVTATLSWGTIEACHWIGIFFFYASLITSIIGMLLAAQQTTLLTLLGEFPEDWREVKTKFIEGYIHQLLTEDKFKKHHDPEGNHVHRDGDGCYRLRGWRVSWQMIFVWQIPMMAVGYSFLFYIIGLTVLIITPLIKEPWGDNSKVSGFGELLAGQPARLLTRRSLDCGGLPCDIWIIVGNIHLLLTLGISQRIARQR</sequence>
<dbReference type="Proteomes" id="UP001221413">
    <property type="component" value="Unassembled WGS sequence"/>
</dbReference>
<evidence type="ECO:0000256" key="1">
    <source>
        <dbReference type="SAM" id="Phobius"/>
    </source>
</evidence>
<protein>
    <submittedName>
        <fullName evidence="2">Uncharacterized protein</fullName>
    </submittedName>
</protein>
<dbReference type="EMBL" id="JAQGDS010000008">
    <property type="protein sequence ID" value="KAJ6258791.1"/>
    <property type="molecule type" value="Genomic_DNA"/>
</dbReference>